<dbReference type="Proteomes" id="UP000290288">
    <property type="component" value="Unassembled WGS sequence"/>
</dbReference>
<proteinExistence type="predicted"/>
<evidence type="ECO:0000313" key="2">
    <source>
        <dbReference type="Proteomes" id="UP000290288"/>
    </source>
</evidence>
<evidence type="ECO:0000313" key="1">
    <source>
        <dbReference type="EMBL" id="RXW11216.1"/>
    </source>
</evidence>
<accession>A0A4Q2CYM4</accession>
<protein>
    <submittedName>
        <fullName evidence="1">Uncharacterized protein</fullName>
    </submittedName>
</protein>
<comment type="caution">
    <text evidence="1">The sequence shown here is derived from an EMBL/GenBank/DDBJ whole genome shotgun (WGS) entry which is preliminary data.</text>
</comment>
<gene>
    <name evidence="1" type="ORF">EST38_g14639</name>
</gene>
<keyword evidence="2" id="KW-1185">Reference proteome</keyword>
<sequence length="168" mass="19615">MSTSTGLPSEVKPVWWKNFKNPCPRTFNTSQTWFIGNQIRLVIPTEKEIFGLTLPLESKSTTEGIRLESLATGCWDFDEKLQHISSHRAVSVHQENRAFVTTHYRWREDIGSNSQSFLFKTNAVRYPEEVEERREKLLVDPYSNKAMIIDAQKLTYFKLIRTKINLSF</sequence>
<reference evidence="1 2" key="1">
    <citation type="submission" date="2019-01" db="EMBL/GenBank/DDBJ databases">
        <title>Draft genome sequence of Psathyrella aberdarensis IHI B618.</title>
        <authorList>
            <person name="Buettner E."/>
            <person name="Kellner H."/>
        </authorList>
    </citation>
    <scope>NUCLEOTIDE SEQUENCE [LARGE SCALE GENOMIC DNA]</scope>
    <source>
        <strain evidence="1 2">IHI B618</strain>
    </source>
</reference>
<dbReference type="AlphaFoldDB" id="A0A4Q2CYM4"/>
<name>A0A4Q2CYM4_9AGAR</name>
<dbReference type="EMBL" id="SDEE01002173">
    <property type="protein sequence ID" value="RXW11216.1"/>
    <property type="molecule type" value="Genomic_DNA"/>
</dbReference>
<organism evidence="1 2">
    <name type="scientific">Candolleomyces aberdarensis</name>
    <dbReference type="NCBI Taxonomy" id="2316362"/>
    <lineage>
        <taxon>Eukaryota</taxon>
        <taxon>Fungi</taxon>
        <taxon>Dikarya</taxon>
        <taxon>Basidiomycota</taxon>
        <taxon>Agaricomycotina</taxon>
        <taxon>Agaricomycetes</taxon>
        <taxon>Agaricomycetidae</taxon>
        <taxon>Agaricales</taxon>
        <taxon>Agaricineae</taxon>
        <taxon>Psathyrellaceae</taxon>
        <taxon>Candolleomyces</taxon>
    </lineage>
</organism>